<evidence type="ECO:0000256" key="3">
    <source>
        <dbReference type="ARBA" id="ARBA00023125"/>
    </source>
</evidence>
<evidence type="ECO:0000256" key="6">
    <source>
        <dbReference type="ARBA" id="ARBA00023242"/>
    </source>
</evidence>
<keyword evidence="4 9" id="KW-0371">Homeobox</keyword>
<gene>
    <name evidence="10" type="primary">prox3</name>
    <name evidence="9" type="synonym">PROX1</name>
    <name evidence="9" type="ORF">AMEX_G11236</name>
</gene>
<feature type="region of interest" description="Disordered" evidence="7">
    <location>
        <begin position="139"/>
        <end position="186"/>
    </location>
</feature>
<reference evidence="10" key="2">
    <citation type="submission" date="2025-05" db="UniProtKB">
        <authorList>
            <consortium name="Ensembl"/>
        </authorList>
    </citation>
    <scope>IDENTIFICATION</scope>
</reference>
<evidence type="ECO:0000313" key="9">
    <source>
        <dbReference type="EMBL" id="KAG9274327.1"/>
    </source>
</evidence>
<feature type="region of interest" description="Disordered" evidence="7">
    <location>
        <begin position="215"/>
        <end position="286"/>
    </location>
</feature>
<comment type="subcellular location">
    <subcellularLocation>
        <location evidence="1">Nucleus</location>
    </subcellularLocation>
</comment>
<organism evidence="10 11">
    <name type="scientific">Astyanax mexicanus</name>
    <name type="common">Blind cave fish</name>
    <name type="synonym">Astyanax fasciatus mexicanus</name>
    <dbReference type="NCBI Taxonomy" id="7994"/>
    <lineage>
        <taxon>Eukaryota</taxon>
        <taxon>Metazoa</taxon>
        <taxon>Chordata</taxon>
        <taxon>Craniata</taxon>
        <taxon>Vertebrata</taxon>
        <taxon>Euteleostomi</taxon>
        <taxon>Actinopterygii</taxon>
        <taxon>Neopterygii</taxon>
        <taxon>Teleostei</taxon>
        <taxon>Ostariophysi</taxon>
        <taxon>Characiformes</taxon>
        <taxon>Characoidei</taxon>
        <taxon>Acestrorhamphidae</taxon>
        <taxon>Acestrorhamphinae</taxon>
        <taxon>Astyanax</taxon>
    </lineage>
</organism>
<dbReference type="EMBL" id="JAICCE010000008">
    <property type="protein sequence ID" value="KAG9274327.1"/>
    <property type="molecule type" value="Genomic_DNA"/>
</dbReference>
<evidence type="ECO:0000256" key="2">
    <source>
        <dbReference type="ARBA" id="ARBA00023015"/>
    </source>
</evidence>
<evidence type="ECO:0000313" key="10">
    <source>
        <dbReference type="Ensembl" id="ENSAMXP00005052808.1"/>
    </source>
</evidence>
<evidence type="ECO:0000256" key="4">
    <source>
        <dbReference type="ARBA" id="ARBA00023155"/>
    </source>
</evidence>
<dbReference type="InterPro" id="IPR037131">
    <property type="entry name" value="Homeo_prospero_dom_sf"/>
</dbReference>
<feature type="domain" description="Prospero" evidence="8">
    <location>
        <begin position="542"/>
        <end position="702"/>
    </location>
</feature>
<dbReference type="OMA" id="DVGMMEE"/>
<evidence type="ECO:0000256" key="7">
    <source>
        <dbReference type="SAM" id="MobiDB-lite"/>
    </source>
</evidence>
<evidence type="ECO:0000259" key="8">
    <source>
        <dbReference type="PROSITE" id="PS51818"/>
    </source>
</evidence>
<evidence type="ECO:0000313" key="12">
    <source>
        <dbReference type="Proteomes" id="UP000752171"/>
    </source>
</evidence>
<dbReference type="GeneID" id="103040122"/>
<keyword evidence="5" id="KW-0804">Transcription</keyword>
<feature type="compositionally biased region" description="Acidic residues" evidence="7">
    <location>
        <begin position="276"/>
        <end position="286"/>
    </location>
</feature>
<evidence type="ECO:0000313" key="11">
    <source>
        <dbReference type="Proteomes" id="UP000694621"/>
    </source>
</evidence>
<dbReference type="GO" id="GO:0000981">
    <property type="term" value="F:DNA-binding transcription factor activity, RNA polymerase II-specific"/>
    <property type="evidence" value="ECO:0007669"/>
    <property type="project" value="TreeGrafter"/>
</dbReference>
<keyword evidence="2" id="KW-0805">Transcription regulation</keyword>
<accession>A0A8B9LMY0</accession>
<reference evidence="9 12" key="1">
    <citation type="submission" date="2021-07" db="EMBL/GenBank/DDBJ databases">
        <authorList>
            <person name="Imarazene B."/>
            <person name="Zahm M."/>
            <person name="Klopp C."/>
            <person name="Cabau C."/>
            <person name="Beille S."/>
            <person name="Jouanno E."/>
            <person name="Castinel A."/>
            <person name="Lluch J."/>
            <person name="Gil L."/>
            <person name="Kuchtly C."/>
            <person name="Lopez Roques C."/>
            <person name="Donnadieu C."/>
            <person name="Parrinello H."/>
            <person name="Journot L."/>
            <person name="Du K."/>
            <person name="Schartl M."/>
            <person name="Retaux S."/>
            <person name="Guiguen Y."/>
        </authorList>
    </citation>
    <scope>NUCLEOTIDE SEQUENCE [LARGE SCALE GENOMIC DNA]</scope>
    <source>
        <strain evidence="9">Pach_M1</strain>
        <tissue evidence="9">Testis</tissue>
    </source>
</reference>
<dbReference type="RefSeq" id="XP_007248093.1">
    <property type="nucleotide sequence ID" value="XM_007248031.4"/>
</dbReference>
<dbReference type="SUPFAM" id="SSF46689">
    <property type="entry name" value="Homeodomain-like"/>
    <property type="match status" value="1"/>
</dbReference>
<name>A0A8B9LMY0_ASTMX</name>
<dbReference type="PANTHER" id="PTHR12198">
    <property type="entry name" value="HOMEOBOX PROTEIN PROSPERO/PROX-1/CEH-26"/>
    <property type="match status" value="1"/>
</dbReference>
<dbReference type="Proteomes" id="UP000752171">
    <property type="component" value="Unassembled WGS sequence"/>
</dbReference>
<keyword evidence="3 9" id="KW-0238">DNA-binding</keyword>
<dbReference type="InterPro" id="IPR023082">
    <property type="entry name" value="Homeo_prospero_dom"/>
</dbReference>
<feature type="compositionally biased region" description="Acidic residues" evidence="7">
    <location>
        <begin position="227"/>
        <end position="246"/>
    </location>
</feature>
<feature type="compositionally biased region" description="Polar residues" evidence="7">
    <location>
        <begin position="1"/>
        <end position="16"/>
    </location>
</feature>
<evidence type="ECO:0000256" key="5">
    <source>
        <dbReference type="ARBA" id="ARBA00023163"/>
    </source>
</evidence>
<dbReference type="GO" id="GO:0001946">
    <property type="term" value="P:lymphangiogenesis"/>
    <property type="evidence" value="ECO:0007669"/>
    <property type="project" value="Ensembl"/>
</dbReference>
<dbReference type="GO" id="GO:0048468">
    <property type="term" value="P:cell development"/>
    <property type="evidence" value="ECO:0007669"/>
    <property type="project" value="UniProtKB-ARBA"/>
</dbReference>
<sequence>MDSPSDLFQQQQQPSHTAFDLYSRSPLESTSTGPTYPASSPAPYPIVSPLLHPNSASQRWGGYRQRQCLFSELPVREEAREEDVEVLGRRAADGASQFPLTSLVERRRASVSGSPCDWSQDIVRVKRLRVDNILRRDGDLGRDGIRGRRRITTHSTQEEKAEGGAGEGGEEEEGRRKENREGRRRQRRELKLQLEETRGRLMELQRKVWRAYGEQQLEEEKERGGPDEDGTMDEGAEMFSEGEGDDCPSSALSPSVFSLGRKHEKRDSSQNGNSEDFPEEPTDLDMELDGGGVWLGCSLVEGEWENTCGSDKEKFAQALKQELANVVARVIDRVVRLYAESDHSTTPASVLARETSASRVLGPNPEKKPRLGFRPNDLLAGVAHGTEQAEALPLVARKPQDKRNSLNQGKHRHPLIPPQNPSLPFLPQPPVPALLPPRNKEPFLPSCPPNPPPFPLPLLHYTMQHLFTRSLSSLPLHKDSLSSEPFMEFRSHNPSFPPLPPLLAQLNHSLADRGRDEGLRVGGIGGMDGGDVSLYLGAGSSQEGLSPCHLKKAKLMFFYTRYPSSNTLKTYFPDVKFNRCVTSQLIKWFSNFREFFYIQMERFARQAAREGLPTSRDRVLRLSRNSELFRILNMHYNKSNDYQVPDRFVEVSELALREFFAAIQGGRDTDPCWKKSIYKIICKLDSPVPDSFRLPGCPMDTHRMV</sequence>
<dbReference type="Proteomes" id="UP000694621">
    <property type="component" value="Unplaced"/>
</dbReference>
<dbReference type="GO" id="GO:0000978">
    <property type="term" value="F:RNA polymerase II cis-regulatory region sequence-specific DNA binding"/>
    <property type="evidence" value="ECO:0007669"/>
    <property type="project" value="TreeGrafter"/>
</dbReference>
<dbReference type="GO" id="GO:0007399">
    <property type="term" value="P:nervous system development"/>
    <property type="evidence" value="ECO:0007669"/>
    <property type="project" value="UniProtKB-ARBA"/>
</dbReference>
<keyword evidence="6" id="KW-0539">Nucleus</keyword>
<dbReference type="Pfam" id="PF05044">
    <property type="entry name" value="HPD"/>
    <property type="match status" value="1"/>
</dbReference>
<dbReference type="Ensembl" id="ENSAMXT00005057125.1">
    <property type="protein sequence ID" value="ENSAMXP00005052808.1"/>
    <property type="gene ID" value="ENSAMXG00005023739.1"/>
</dbReference>
<dbReference type="PROSITE" id="PS51818">
    <property type="entry name" value="HOMEO_PROSPERO"/>
    <property type="match status" value="1"/>
</dbReference>
<dbReference type="PANTHER" id="PTHR12198:SF11">
    <property type="entry name" value="PROSPERO HOMEOBOX 3"/>
    <property type="match status" value="1"/>
</dbReference>
<feature type="compositionally biased region" description="Low complexity" evidence="7">
    <location>
        <begin position="29"/>
        <end position="39"/>
    </location>
</feature>
<dbReference type="AlphaFoldDB" id="A0A8B9LMY0"/>
<feature type="region of interest" description="Disordered" evidence="7">
    <location>
        <begin position="1"/>
        <end position="51"/>
    </location>
</feature>
<evidence type="ECO:0000256" key="1">
    <source>
        <dbReference type="ARBA" id="ARBA00004123"/>
    </source>
</evidence>
<protein>
    <submittedName>
        <fullName evidence="9 10">Prospero homeobox protein 1-like</fullName>
    </submittedName>
</protein>
<dbReference type="OrthoDB" id="10038576at2759"/>
<dbReference type="Gene3D" id="1.10.10.500">
    <property type="entry name" value="Homeo-prospero domain"/>
    <property type="match status" value="1"/>
</dbReference>
<dbReference type="InterPro" id="IPR009057">
    <property type="entry name" value="Homeodomain-like_sf"/>
</dbReference>
<dbReference type="KEGG" id="amex:103040122"/>
<dbReference type="InterPro" id="IPR039350">
    <property type="entry name" value="Prospero_homeodomain"/>
</dbReference>
<dbReference type="GO" id="GO:0005634">
    <property type="term" value="C:nucleus"/>
    <property type="evidence" value="ECO:0007669"/>
    <property type="project" value="UniProtKB-SubCell"/>
</dbReference>
<proteinExistence type="predicted"/>